<dbReference type="GO" id="GO:0005524">
    <property type="term" value="F:ATP binding"/>
    <property type="evidence" value="ECO:0007669"/>
    <property type="project" value="UniProtKB-UniRule"/>
</dbReference>
<reference evidence="11 13" key="2">
    <citation type="journal article" date="2014" name="BMC Genomics">
        <title>An improved genome release (version Mt4.0) for the model legume Medicago truncatula.</title>
        <authorList>
            <person name="Tang H."/>
            <person name="Krishnakumar V."/>
            <person name="Bidwell S."/>
            <person name="Rosen B."/>
            <person name="Chan A."/>
            <person name="Zhou S."/>
            <person name="Gentzbittel L."/>
            <person name="Childs K.L."/>
            <person name="Yandell M."/>
            <person name="Gundlach H."/>
            <person name="Mayer K.F."/>
            <person name="Schwartz D.C."/>
            <person name="Town C.D."/>
        </authorList>
    </citation>
    <scope>GENOME REANNOTATION</scope>
    <source>
        <strain evidence="13">cv. Jemalong A17</strain>
    </source>
</reference>
<dbReference type="GO" id="GO:0009507">
    <property type="term" value="C:chloroplast"/>
    <property type="evidence" value="ECO:0007669"/>
    <property type="project" value="UniProtKB-SubCell"/>
</dbReference>
<evidence type="ECO:0000313" key="12">
    <source>
        <dbReference type="EMBL" id="RHN53587.1"/>
    </source>
</evidence>
<dbReference type="Gene3D" id="3.30.590.20">
    <property type="match status" value="1"/>
</dbReference>
<dbReference type="OMA" id="EMYNNKW"/>
<reference evidence="13" key="3">
    <citation type="submission" date="2015-04" db="UniProtKB">
        <authorList>
            <consortium name="EnsemblPlants"/>
        </authorList>
    </citation>
    <scope>IDENTIFICATION</scope>
    <source>
        <strain evidence="13">cv. Jemalong A17</strain>
    </source>
</reference>
<comment type="pathway">
    <text evidence="2">Sulfur metabolism; glutathione biosynthesis; glutathione from L-cysteine and L-glutamate: step 1/2.</text>
</comment>
<dbReference type="GO" id="GO:0004357">
    <property type="term" value="F:glutamate-cysteine ligase activity"/>
    <property type="evidence" value="ECO:0007669"/>
    <property type="project" value="UniProtKB-UniRule"/>
</dbReference>
<evidence type="ECO:0000256" key="7">
    <source>
        <dbReference type="ARBA" id="ARBA00022684"/>
    </source>
</evidence>
<keyword evidence="7" id="KW-0317">Glutathione biosynthesis</keyword>
<reference evidence="11 13" key="1">
    <citation type="journal article" date="2011" name="Nature">
        <title>The Medicago genome provides insight into the evolution of rhizobial symbioses.</title>
        <authorList>
            <person name="Young N.D."/>
            <person name="Debelle F."/>
            <person name="Oldroyd G.E."/>
            <person name="Geurts R."/>
            <person name="Cannon S.B."/>
            <person name="Udvardi M.K."/>
            <person name="Benedito V.A."/>
            <person name="Mayer K.F."/>
            <person name="Gouzy J."/>
            <person name="Schoof H."/>
            <person name="Van de Peer Y."/>
            <person name="Proost S."/>
            <person name="Cook D.R."/>
            <person name="Meyers B.C."/>
            <person name="Spannagl M."/>
            <person name="Cheung F."/>
            <person name="De Mita S."/>
            <person name="Krishnakumar V."/>
            <person name="Gundlach H."/>
            <person name="Zhou S."/>
            <person name="Mudge J."/>
            <person name="Bharti A.K."/>
            <person name="Murray J.D."/>
            <person name="Naoumkina M.A."/>
            <person name="Rosen B."/>
            <person name="Silverstein K.A."/>
            <person name="Tang H."/>
            <person name="Rombauts S."/>
            <person name="Zhao P.X."/>
            <person name="Zhou P."/>
            <person name="Barbe V."/>
            <person name="Bardou P."/>
            <person name="Bechner M."/>
            <person name="Bellec A."/>
            <person name="Berger A."/>
            <person name="Berges H."/>
            <person name="Bidwell S."/>
            <person name="Bisseling T."/>
            <person name="Choisne N."/>
            <person name="Couloux A."/>
            <person name="Denny R."/>
            <person name="Deshpande S."/>
            <person name="Dai X."/>
            <person name="Doyle J.J."/>
            <person name="Dudez A.M."/>
            <person name="Farmer A.D."/>
            <person name="Fouteau S."/>
            <person name="Franken C."/>
            <person name="Gibelin C."/>
            <person name="Gish J."/>
            <person name="Goldstein S."/>
            <person name="Gonzalez A.J."/>
            <person name="Green P.J."/>
            <person name="Hallab A."/>
            <person name="Hartog M."/>
            <person name="Hua A."/>
            <person name="Humphray S.J."/>
            <person name="Jeong D.H."/>
            <person name="Jing Y."/>
            <person name="Jocker A."/>
            <person name="Kenton S.M."/>
            <person name="Kim D.J."/>
            <person name="Klee K."/>
            <person name="Lai H."/>
            <person name="Lang C."/>
            <person name="Lin S."/>
            <person name="Macmil S.L."/>
            <person name="Magdelenat G."/>
            <person name="Matthews L."/>
            <person name="McCorrison J."/>
            <person name="Monaghan E.L."/>
            <person name="Mun J.H."/>
            <person name="Najar F.Z."/>
            <person name="Nicholson C."/>
            <person name="Noirot C."/>
            <person name="O'Bleness M."/>
            <person name="Paule C.R."/>
            <person name="Poulain J."/>
            <person name="Prion F."/>
            <person name="Qin B."/>
            <person name="Qu C."/>
            <person name="Retzel E.F."/>
            <person name="Riddle C."/>
            <person name="Sallet E."/>
            <person name="Samain S."/>
            <person name="Samson N."/>
            <person name="Sanders I."/>
            <person name="Saurat O."/>
            <person name="Scarpelli C."/>
            <person name="Schiex T."/>
            <person name="Segurens B."/>
            <person name="Severin A.J."/>
            <person name="Sherrier D.J."/>
            <person name="Shi R."/>
            <person name="Sims S."/>
            <person name="Singer S.R."/>
            <person name="Sinharoy S."/>
            <person name="Sterck L."/>
            <person name="Viollet A."/>
            <person name="Wang B.B."/>
            <person name="Wang K."/>
            <person name="Wang M."/>
            <person name="Wang X."/>
            <person name="Warfsmann J."/>
            <person name="Weissenbach J."/>
            <person name="White D.D."/>
            <person name="White J.D."/>
            <person name="Wiley G.B."/>
            <person name="Wincker P."/>
            <person name="Xing Y."/>
            <person name="Yang L."/>
            <person name="Yao Z."/>
            <person name="Ying F."/>
            <person name="Zhai J."/>
            <person name="Zhou L."/>
            <person name="Zuber A."/>
            <person name="Denarie J."/>
            <person name="Dixon R.A."/>
            <person name="May G.D."/>
            <person name="Schwartz D.C."/>
            <person name="Rogers J."/>
            <person name="Quetier F."/>
            <person name="Town C.D."/>
            <person name="Roe B.A."/>
        </authorList>
    </citation>
    <scope>NUCLEOTIDE SEQUENCE [LARGE SCALE GENOMIC DNA]</scope>
    <source>
        <strain evidence="11">A17</strain>
        <strain evidence="13">cv. Jemalong A17</strain>
    </source>
</reference>
<keyword evidence="10" id="KW-0067">ATP-binding</keyword>
<evidence type="ECO:0000256" key="9">
    <source>
        <dbReference type="ARBA" id="ARBA00023157"/>
    </source>
</evidence>
<evidence type="ECO:0000256" key="1">
    <source>
        <dbReference type="ARBA" id="ARBA00004229"/>
    </source>
</evidence>
<proteinExistence type="inferred from homology"/>
<dbReference type="KEGG" id="mtr:11437224"/>
<evidence type="ECO:0000313" key="13">
    <source>
        <dbReference type="EnsemblPlants" id="AES94044"/>
    </source>
</evidence>
<accession>G7KC28</accession>
<comment type="subcellular location">
    <subcellularLocation>
        <location evidence="1 10">Plastid</location>
        <location evidence="1 10">Chloroplast</location>
    </subcellularLocation>
</comment>
<comment type="subunit">
    <text evidence="4">Homodimer or monomer when oxidized or reduced, respectively.</text>
</comment>
<dbReference type="EMBL" id="PSQE01000005">
    <property type="protein sequence ID" value="RHN53587.1"/>
    <property type="molecule type" value="Genomic_DNA"/>
</dbReference>
<evidence type="ECO:0000313" key="11">
    <source>
        <dbReference type="EMBL" id="AES94044.1"/>
    </source>
</evidence>
<evidence type="ECO:0000256" key="3">
    <source>
        <dbReference type="ARBA" id="ARBA00010253"/>
    </source>
</evidence>
<keyword evidence="9" id="KW-1015">Disulfide bond</keyword>
<dbReference type="PIRSF" id="PIRSF017901">
    <property type="entry name" value="GCL"/>
    <property type="match status" value="1"/>
</dbReference>
<dbReference type="SUPFAM" id="SSF55931">
    <property type="entry name" value="Glutamine synthetase/guanido kinase"/>
    <property type="match status" value="1"/>
</dbReference>
<reference evidence="12" key="5">
    <citation type="journal article" date="2018" name="Nat. Plants">
        <title>Whole-genome landscape of Medicago truncatula symbiotic genes.</title>
        <authorList>
            <person name="Pecrix Y."/>
            <person name="Gamas P."/>
            <person name="Carrere S."/>
        </authorList>
    </citation>
    <scope>NUCLEOTIDE SEQUENCE</scope>
    <source>
        <tissue evidence="12">Leaves</tissue>
    </source>
</reference>
<dbReference type="InterPro" id="IPR014746">
    <property type="entry name" value="Gln_synth/guanido_kin_cat_dom"/>
</dbReference>
<gene>
    <name evidence="13" type="primary">11437224</name>
    <name evidence="11" type="ordered locus">MTR_5g010250</name>
    <name evidence="12" type="ORF">MtrunA17_Chr5g0397471</name>
</gene>
<dbReference type="EMBL" id="CM001221">
    <property type="protein sequence ID" value="AES94044.1"/>
    <property type="molecule type" value="Genomic_DNA"/>
</dbReference>
<evidence type="ECO:0000256" key="5">
    <source>
        <dbReference type="ARBA" id="ARBA00022528"/>
    </source>
</evidence>
<organism evidence="11 14">
    <name type="scientific">Medicago truncatula</name>
    <name type="common">Barrel medic</name>
    <name type="synonym">Medicago tribuloides</name>
    <dbReference type="NCBI Taxonomy" id="3880"/>
    <lineage>
        <taxon>Eukaryota</taxon>
        <taxon>Viridiplantae</taxon>
        <taxon>Streptophyta</taxon>
        <taxon>Embryophyta</taxon>
        <taxon>Tracheophyta</taxon>
        <taxon>Spermatophyta</taxon>
        <taxon>Magnoliopsida</taxon>
        <taxon>eudicotyledons</taxon>
        <taxon>Gunneridae</taxon>
        <taxon>Pentapetalae</taxon>
        <taxon>rosids</taxon>
        <taxon>fabids</taxon>
        <taxon>Fabales</taxon>
        <taxon>Fabaceae</taxon>
        <taxon>Papilionoideae</taxon>
        <taxon>50 kb inversion clade</taxon>
        <taxon>NPAAA clade</taxon>
        <taxon>Hologalegina</taxon>
        <taxon>IRL clade</taxon>
        <taxon>Trifolieae</taxon>
        <taxon>Medicago</taxon>
    </lineage>
</organism>
<evidence type="ECO:0000256" key="8">
    <source>
        <dbReference type="ARBA" id="ARBA00022946"/>
    </source>
</evidence>
<keyword evidence="6" id="KW-0934">Plastid</keyword>
<dbReference type="EC" id="6.3.2.2" evidence="10"/>
<evidence type="ECO:0000256" key="4">
    <source>
        <dbReference type="ARBA" id="ARBA00011153"/>
    </source>
</evidence>
<evidence type="ECO:0000256" key="6">
    <source>
        <dbReference type="ARBA" id="ARBA00022640"/>
    </source>
</evidence>
<evidence type="ECO:0000256" key="10">
    <source>
        <dbReference type="PIRNR" id="PIRNR017901"/>
    </source>
</evidence>
<keyword evidence="8" id="KW-0809">Transit peptide</keyword>
<dbReference type="Proteomes" id="UP000265566">
    <property type="component" value="Chromosome 5"/>
</dbReference>
<evidence type="ECO:0000256" key="2">
    <source>
        <dbReference type="ARBA" id="ARBA00005006"/>
    </source>
</evidence>
<dbReference type="PANTHER" id="PTHR34378:SF3">
    <property type="entry name" value="GLUTAMATE--CYSTEINE LIGASE"/>
    <property type="match status" value="1"/>
</dbReference>
<dbReference type="InterPro" id="IPR006336">
    <property type="entry name" value="GCS2"/>
</dbReference>
<dbReference type="OrthoDB" id="1352604at2759"/>
<dbReference type="PaxDb" id="3880-AES94044"/>
<keyword evidence="10 11" id="KW-0436">Ligase</keyword>
<dbReference type="UniPathway" id="UPA00142">
    <property type="reaction ID" value="UER00209"/>
</dbReference>
<protein>
    <recommendedName>
        <fullName evidence="10">Glutamate--cysteine ligase</fullName>
        <ecNumber evidence="10">6.3.2.2</ecNumber>
    </recommendedName>
</protein>
<reference evidence="15" key="4">
    <citation type="journal article" date="2018" name="Nat. Plants">
        <title>Whole-genome landscape of Medicago truncatula symbiotic genes.</title>
        <authorList>
            <person name="Pecrix Y."/>
            <person name="Staton S.E."/>
            <person name="Sallet E."/>
            <person name="Lelandais-Briere C."/>
            <person name="Moreau S."/>
            <person name="Carrere S."/>
            <person name="Blein T."/>
            <person name="Jardinaud M.F."/>
            <person name="Latrasse D."/>
            <person name="Zouine M."/>
            <person name="Zahm M."/>
            <person name="Kreplak J."/>
            <person name="Mayjonade B."/>
            <person name="Satge C."/>
            <person name="Perez M."/>
            <person name="Cauet S."/>
            <person name="Marande W."/>
            <person name="Chantry-Darmon C."/>
            <person name="Lopez-Roques C."/>
            <person name="Bouchez O."/>
            <person name="Berard A."/>
            <person name="Debelle F."/>
            <person name="Munos S."/>
            <person name="Bendahmane A."/>
            <person name="Berges H."/>
            <person name="Niebel A."/>
            <person name="Buitink J."/>
            <person name="Frugier F."/>
            <person name="Benhamed M."/>
            <person name="Crespi M."/>
            <person name="Gouzy J."/>
            <person name="Gamas P."/>
        </authorList>
    </citation>
    <scope>NUCLEOTIDE SEQUENCE [LARGE SCALE GENOMIC DNA]</scope>
    <source>
        <strain evidence="15">cv. Jemalong A17</strain>
    </source>
</reference>
<dbReference type="GO" id="GO:0006750">
    <property type="term" value="P:glutathione biosynthetic process"/>
    <property type="evidence" value="ECO:0007669"/>
    <property type="project" value="UniProtKB-UniRule"/>
</dbReference>
<comment type="catalytic activity">
    <reaction evidence="10">
        <text>L-cysteine + L-glutamate + ATP = gamma-L-glutamyl-L-cysteine + ADP + phosphate + H(+)</text>
        <dbReference type="Rhea" id="RHEA:13285"/>
        <dbReference type="ChEBI" id="CHEBI:15378"/>
        <dbReference type="ChEBI" id="CHEBI:29985"/>
        <dbReference type="ChEBI" id="CHEBI:30616"/>
        <dbReference type="ChEBI" id="CHEBI:35235"/>
        <dbReference type="ChEBI" id="CHEBI:43474"/>
        <dbReference type="ChEBI" id="CHEBI:58173"/>
        <dbReference type="ChEBI" id="CHEBI:456216"/>
        <dbReference type="EC" id="6.3.2.2"/>
    </reaction>
</comment>
<evidence type="ECO:0000313" key="15">
    <source>
        <dbReference type="Proteomes" id="UP000265566"/>
    </source>
</evidence>
<dbReference type="AlphaFoldDB" id="G7KC28"/>
<dbReference type="EnsemblPlants" id="AES94044">
    <property type="protein sequence ID" value="AES94044"/>
    <property type="gene ID" value="MTR_5g010250"/>
</dbReference>
<dbReference type="NCBIfam" id="TIGR01436">
    <property type="entry name" value="glu_cys_lig_pln"/>
    <property type="match status" value="1"/>
</dbReference>
<comment type="similarity">
    <text evidence="3 10">Belongs to the carboxylate-amine ligase family. Glutamate--cysteine ligase type 2 subfamily.</text>
</comment>
<evidence type="ECO:0000313" key="14">
    <source>
        <dbReference type="Proteomes" id="UP000002051"/>
    </source>
</evidence>
<dbReference type="PANTHER" id="PTHR34378">
    <property type="entry name" value="GLUTAMATE--CYSTEINE LIGASE, CHLOROPLASTIC"/>
    <property type="match status" value="1"/>
</dbReference>
<dbReference type="HOGENOM" id="CLU_026610_1_0_1"/>
<dbReference type="eggNOG" id="ENOG502QVEN">
    <property type="taxonomic scope" value="Eukaryota"/>
</dbReference>
<keyword evidence="10" id="KW-0547">Nucleotide-binding</keyword>
<dbReference type="Pfam" id="PF04107">
    <property type="entry name" value="GCS2"/>
    <property type="match status" value="1"/>
</dbReference>
<name>G7KC28_MEDTR</name>
<dbReference type="InterPro" id="IPR011556">
    <property type="entry name" value="Glut_cys_lig_pln_type"/>
</dbReference>
<dbReference type="Gramene" id="rna28511">
    <property type="protein sequence ID" value="RHN53587.1"/>
    <property type="gene ID" value="gene28511"/>
</dbReference>
<keyword evidence="14" id="KW-1185">Reference proteome</keyword>
<dbReference type="InterPro" id="IPR035434">
    <property type="entry name" value="GCL_bact_plant"/>
</dbReference>
<dbReference type="Proteomes" id="UP000002051">
    <property type="component" value="Chromosome 5"/>
</dbReference>
<dbReference type="STRING" id="3880.G7KC28"/>
<keyword evidence="5 10" id="KW-0150">Chloroplast</keyword>
<sequence length="512" mass="58203">MGLLSMKGTLGSSSMVLGKVESNRREEDAYFKLSSLYSGSVHYKFLYKDREILKCKKERNVIVATGPAIEAPVIATEPLTKDDLIDYMVSGCKPKEKWRIGTEHEKFGFEFDTLRPIKYKQISPLLNGIAERFHWDKIMEGDNVIGLKTGKQSISLEPGGQIELSGAPFKTLHETYDEINLHLYQAKTVAEEMRIGFMGLGFQPKWRLGDIPKVPKVRYNIMQNYFSKFGLLAVQSLLMTCSVQVNLDFSSEADMVKKMRAGLALQPLATALFSNSPFKQGAPNGYVSFRSHVNGQVDKRRTGMLPFVFYDTFGFEQFVDYALDVPMIFVYRKNKYIPCGGMSFRDFMAGKLPAIRGQVPTISDWENHLTTIFPEVRLKKYMEMRGADGGPLNMLCALPAFWVGLLYDEVSLHNVLDMIADWTDEDKQYLRNQVPFTGLKTPFQGRLLQHVAEDVLKWAKDGLDRRCLNESIFLDPLIEVVGTGMTPAEKLLEMYNNKWGSNIDSVFRECCY</sequence>